<dbReference type="OrthoDB" id="1928183at2759"/>
<dbReference type="OMA" id="YFETHRT"/>
<dbReference type="InParanoid" id="A0A068VK66"/>
<accession>A0A068VK66</accession>
<comment type="similarity">
    <text evidence="1">Belongs to the fantastic four family.</text>
</comment>
<evidence type="ECO:0000256" key="2">
    <source>
        <dbReference type="SAM" id="MobiDB-lite"/>
    </source>
</evidence>
<dbReference type="EMBL" id="HG741560">
    <property type="protein sequence ID" value="CDP21096.1"/>
    <property type="molecule type" value="Genomic_DNA"/>
</dbReference>
<protein>
    <submittedName>
        <fullName evidence="4">DH200=94 genomic scaffold, scaffold_2476</fullName>
    </submittedName>
</protein>
<gene>
    <name evidence="4" type="ORF">GSCOC_T00006576001</name>
</gene>
<evidence type="ECO:0000259" key="3">
    <source>
        <dbReference type="Pfam" id="PF11250"/>
    </source>
</evidence>
<evidence type="ECO:0000256" key="1">
    <source>
        <dbReference type="ARBA" id="ARBA00008690"/>
    </source>
</evidence>
<dbReference type="PANTHER" id="PTHR33155">
    <property type="entry name" value="FANTASTIC FOUR-LIKE PROTEIN (DUF3049)"/>
    <property type="match status" value="1"/>
</dbReference>
<keyword evidence="5" id="KW-1185">Reference proteome</keyword>
<dbReference type="Proteomes" id="UP000295252">
    <property type="component" value="Unassembled WGS sequence"/>
</dbReference>
<dbReference type="PANTHER" id="PTHR33155:SF75">
    <property type="entry name" value="OS02G0750800 PROTEIN"/>
    <property type="match status" value="1"/>
</dbReference>
<evidence type="ECO:0000313" key="5">
    <source>
        <dbReference type="Proteomes" id="UP000295252"/>
    </source>
</evidence>
<reference evidence="5" key="1">
    <citation type="journal article" date="2014" name="Science">
        <title>The coffee genome provides insight into the convergent evolution of caffeine biosynthesis.</title>
        <authorList>
            <person name="Denoeud F."/>
            <person name="Carretero-Paulet L."/>
            <person name="Dereeper A."/>
            <person name="Droc G."/>
            <person name="Guyot R."/>
            <person name="Pietrella M."/>
            <person name="Zheng C."/>
            <person name="Alberti A."/>
            <person name="Anthony F."/>
            <person name="Aprea G."/>
            <person name="Aury J.M."/>
            <person name="Bento P."/>
            <person name="Bernard M."/>
            <person name="Bocs S."/>
            <person name="Campa C."/>
            <person name="Cenci A."/>
            <person name="Combes M.C."/>
            <person name="Crouzillat D."/>
            <person name="Da Silva C."/>
            <person name="Daddiego L."/>
            <person name="De Bellis F."/>
            <person name="Dussert S."/>
            <person name="Garsmeur O."/>
            <person name="Gayraud T."/>
            <person name="Guignon V."/>
            <person name="Jahn K."/>
            <person name="Jamilloux V."/>
            <person name="Joet T."/>
            <person name="Labadie K."/>
            <person name="Lan T."/>
            <person name="Leclercq J."/>
            <person name="Lepelley M."/>
            <person name="Leroy T."/>
            <person name="Li L.T."/>
            <person name="Librado P."/>
            <person name="Lopez L."/>
            <person name="Munoz A."/>
            <person name="Noel B."/>
            <person name="Pallavicini A."/>
            <person name="Perrotta G."/>
            <person name="Poncet V."/>
            <person name="Pot D."/>
            <person name="Priyono X."/>
            <person name="Rigoreau M."/>
            <person name="Rouard M."/>
            <person name="Rozas J."/>
            <person name="Tranchant-Dubreuil C."/>
            <person name="VanBuren R."/>
            <person name="Zhang Q."/>
            <person name="Andrade A.C."/>
            <person name="Argout X."/>
            <person name="Bertrand B."/>
            <person name="de Kochko A."/>
            <person name="Graziosi G."/>
            <person name="Henry R.J."/>
            <person name="Jayarama X."/>
            <person name="Ming R."/>
            <person name="Nagai C."/>
            <person name="Rounsley S."/>
            <person name="Sankoff D."/>
            <person name="Giuliano G."/>
            <person name="Albert V.A."/>
            <person name="Wincker P."/>
            <person name="Lashermes P."/>
        </authorList>
    </citation>
    <scope>NUCLEOTIDE SEQUENCE [LARGE SCALE GENOMIC DNA]</scope>
    <source>
        <strain evidence="5">cv. DH200-94</strain>
    </source>
</reference>
<organism evidence="4 5">
    <name type="scientific">Coffea canephora</name>
    <name type="common">Robusta coffee</name>
    <dbReference type="NCBI Taxonomy" id="49390"/>
    <lineage>
        <taxon>Eukaryota</taxon>
        <taxon>Viridiplantae</taxon>
        <taxon>Streptophyta</taxon>
        <taxon>Embryophyta</taxon>
        <taxon>Tracheophyta</taxon>
        <taxon>Spermatophyta</taxon>
        <taxon>Magnoliopsida</taxon>
        <taxon>eudicotyledons</taxon>
        <taxon>Gunneridae</taxon>
        <taxon>Pentapetalae</taxon>
        <taxon>asterids</taxon>
        <taxon>lamiids</taxon>
        <taxon>Gentianales</taxon>
        <taxon>Rubiaceae</taxon>
        <taxon>Ixoroideae</taxon>
        <taxon>Gardenieae complex</taxon>
        <taxon>Bertiereae - Coffeeae clade</taxon>
        <taxon>Coffeeae</taxon>
        <taxon>Coffea</taxon>
    </lineage>
</organism>
<name>A0A068VK66_COFCA</name>
<dbReference type="AlphaFoldDB" id="A0A068VK66"/>
<feature type="region of interest" description="Disordered" evidence="2">
    <location>
        <begin position="146"/>
        <end position="172"/>
    </location>
</feature>
<evidence type="ECO:0000313" key="4">
    <source>
        <dbReference type="EMBL" id="CDP21096.1"/>
    </source>
</evidence>
<dbReference type="PhylomeDB" id="A0A068VK66"/>
<dbReference type="Gramene" id="CDP21096">
    <property type="protein sequence ID" value="CDP21096"/>
    <property type="gene ID" value="GSCOC_T00006576001"/>
</dbReference>
<feature type="compositionally biased region" description="Gly residues" evidence="2">
    <location>
        <begin position="163"/>
        <end position="172"/>
    </location>
</feature>
<proteinExistence type="inferred from homology"/>
<feature type="compositionally biased region" description="Basic and acidic residues" evidence="2">
    <location>
        <begin position="146"/>
        <end position="159"/>
    </location>
</feature>
<feature type="domain" description="FAF" evidence="3">
    <location>
        <begin position="56"/>
        <end position="114"/>
    </location>
</feature>
<dbReference type="Pfam" id="PF11250">
    <property type="entry name" value="FAF"/>
    <property type="match status" value="1"/>
</dbReference>
<sequence>MNYLEDSFQSIALDLGDCVGTESCVDLRSDIDQEFCMVQKTRGSRRNQRLERTEKEYPPPIPWLARTENLPSHMPWIMKRYYTDDGRLIIKEEKVKRHEYFQANRSNGRLTLHLVPLDDDVLDDDCDEEEFEVACDWDSDGMISGRDDFDESRNKKSESCMDNGGGAIVGGDRGGGGGGRGQCYMYSGLAVAAVRPVHT</sequence>
<dbReference type="InterPro" id="IPR021410">
    <property type="entry name" value="FAF"/>
</dbReference>
<dbReference type="InterPro" id="IPR046431">
    <property type="entry name" value="FAF_dom"/>
</dbReference>